<keyword evidence="6" id="KW-0564">Palmitate</keyword>
<name>A0A229UIR0_9BACL</name>
<evidence type="ECO:0000313" key="10">
    <source>
        <dbReference type="EMBL" id="OXM83254.1"/>
    </source>
</evidence>
<proteinExistence type="inferred from homology"/>
<evidence type="ECO:0000259" key="8">
    <source>
        <dbReference type="Pfam" id="PF05504"/>
    </source>
</evidence>
<comment type="caution">
    <text evidence="10">The sequence shown here is derived from an EMBL/GenBank/DDBJ whole genome shotgun (WGS) entry which is preliminary data.</text>
</comment>
<feature type="domain" description="Spore germination protein N-terminal" evidence="9">
    <location>
        <begin position="23"/>
        <end position="190"/>
    </location>
</feature>
<evidence type="ECO:0000256" key="6">
    <source>
        <dbReference type="ARBA" id="ARBA00023139"/>
    </source>
</evidence>
<dbReference type="EMBL" id="NMQW01000049">
    <property type="protein sequence ID" value="OXM83254.1"/>
    <property type="molecule type" value="Genomic_DNA"/>
</dbReference>
<keyword evidence="4" id="KW-0732">Signal</keyword>
<dbReference type="RefSeq" id="WP_094017846.1">
    <property type="nucleotide sequence ID" value="NZ_NMQW01000049.1"/>
</dbReference>
<dbReference type="NCBIfam" id="TIGR02887">
    <property type="entry name" value="spore_ger_x_C"/>
    <property type="match status" value="1"/>
</dbReference>
<keyword evidence="5" id="KW-0472">Membrane</keyword>
<dbReference type="OrthoDB" id="2694406at2"/>
<evidence type="ECO:0000256" key="3">
    <source>
        <dbReference type="ARBA" id="ARBA00022544"/>
    </source>
</evidence>
<dbReference type="InterPro" id="IPR038501">
    <property type="entry name" value="Spore_GerAC_C_sf"/>
</dbReference>
<dbReference type="Pfam" id="PF25198">
    <property type="entry name" value="Spore_GerAC_N"/>
    <property type="match status" value="1"/>
</dbReference>
<dbReference type="Gene3D" id="3.30.300.210">
    <property type="entry name" value="Nutrient germinant receptor protein C, domain 3"/>
    <property type="match status" value="1"/>
</dbReference>
<reference evidence="10 11" key="1">
    <citation type="submission" date="2017-07" db="EMBL/GenBank/DDBJ databases">
        <title>Genome sequencing and assembly of Paenibacillus rigui.</title>
        <authorList>
            <person name="Mayilraj S."/>
        </authorList>
    </citation>
    <scope>NUCLEOTIDE SEQUENCE [LARGE SCALE GENOMIC DNA]</scope>
    <source>
        <strain evidence="10 11">JCM 16352</strain>
    </source>
</reference>
<keyword evidence="7" id="KW-0449">Lipoprotein</keyword>
<sequence>MRRLIGTLILLVCLTLPLQGCRDRIDLEDATLSLSVGIDLSKDNKLLFYSSSPVFSKEAKKKTEEYGVTSETLRFARDEFDAVVTALTSKGKVQVILISKKIMQHEDWFPLLDVMFRDAKSTMNAKVALVDGPVVTFINYYPKDKPRLPLYITKLITTANRRNITVETTLAQLHTQLFEKGITPAVTELKMEKSLEVAGTALLDEKGKYADTLLLQDSELLRMLQDQKKGQLSLTIPVKGIEDNIFHFNRTSFYVENLHRKVKVDYKDGKFRFHITLKLSALMTERLFPYDMKKHLDQFRLLIKGEIEKRCKQLVTRMQKKQLDPIGLGMYARAYEYKAWKQVENRWGEAISDAQIDVTIDLKMLNMGLIR</sequence>
<protein>
    <submittedName>
        <fullName evidence="10">Spore gernimation protein</fullName>
    </submittedName>
</protein>
<organism evidence="10 11">
    <name type="scientific">Paenibacillus rigui</name>
    <dbReference type="NCBI Taxonomy" id="554312"/>
    <lineage>
        <taxon>Bacteria</taxon>
        <taxon>Bacillati</taxon>
        <taxon>Bacillota</taxon>
        <taxon>Bacilli</taxon>
        <taxon>Bacillales</taxon>
        <taxon>Paenibacillaceae</taxon>
        <taxon>Paenibacillus</taxon>
    </lineage>
</organism>
<dbReference type="Pfam" id="PF05504">
    <property type="entry name" value="Spore_GerAC"/>
    <property type="match status" value="1"/>
</dbReference>
<gene>
    <name evidence="10" type="ORF">CF651_26350</name>
</gene>
<feature type="domain" description="Spore germination GerAC-like C-terminal" evidence="8">
    <location>
        <begin position="199"/>
        <end position="368"/>
    </location>
</feature>
<dbReference type="InterPro" id="IPR057336">
    <property type="entry name" value="GerAC_N"/>
</dbReference>
<dbReference type="Proteomes" id="UP000215509">
    <property type="component" value="Unassembled WGS sequence"/>
</dbReference>
<dbReference type="AlphaFoldDB" id="A0A229UIR0"/>
<dbReference type="InterPro" id="IPR008844">
    <property type="entry name" value="Spore_GerAC-like"/>
</dbReference>
<dbReference type="GO" id="GO:0016020">
    <property type="term" value="C:membrane"/>
    <property type="evidence" value="ECO:0007669"/>
    <property type="project" value="UniProtKB-SubCell"/>
</dbReference>
<comment type="similarity">
    <text evidence="2">Belongs to the GerABKC lipoprotein family.</text>
</comment>
<comment type="subcellular location">
    <subcellularLocation>
        <location evidence="1">Membrane</location>
        <topology evidence="1">Lipid-anchor</topology>
    </subcellularLocation>
</comment>
<keyword evidence="11" id="KW-1185">Reference proteome</keyword>
<evidence type="ECO:0000256" key="2">
    <source>
        <dbReference type="ARBA" id="ARBA00007886"/>
    </source>
</evidence>
<keyword evidence="3" id="KW-0309">Germination</keyword>
<dbReference type="GO" id="GO:0009847">
    <property type="term" value="P:spore germination"/>
    <property type="evidence" value="ECO:0007669"/>
    <property type="project" value="InterPro"/>
</dbReference>
<evidence type="ECO:0000256" key="1">
    <source>
        <dbReference type="ARBA" id="ARBA00004635"/>
    </source>
</evidence>
<dbReference type="PANTHER" id="PTHR35789">
    <property type="entry name" value="SPORE GERMINATION PROTEIN B3"/>
    <property type="match status" value="1"/>
</dbReference>
<evidence type="ECO:0000256" key="5">
    <source>
        <dbReference type="ARBA" id="ARBA00023136"/>
    </source>
</evidence>
<accession>A0A229UIR0</accession>
<evidence type="ECO:0000256" key="7">
    <source>
        <dbReference type="ARBA" id="ARBA00023288"/>
    </source>
</evidence>
<dbReference type="InterPro" id="IPR046953">
    <property type="entry name" value="Spore_GerAC-like_C"/>
</dbReference>
<dbReference type="PANTHER" id="PTHR35789:SF1">
    <property type="entry name" value="SPORE GERMINATION PROTEIN B3"/>
    <property type="match status" value="1"/>
</dbReference>
<evidence type="ECO:0000313" key="11">
    <source>
        <dbReference type="Proteomes" id="UP000215509"/>
    </source>
</evidence>
<evidence type="ECO:0000259" key="9">
    <source>
        <dbReference type="Pfam" id="PF25198"/>
    </source>
</evidence>
<evidence type="ECO:0000256" key="4">
    <source>
        <dbReference type="ARBA" id="ARBA00022729"/>
    </source>
</evidence>